<evidence type="ECO:0000313" key="3">
    <source>
        <dbReference type="EMBL" id="TMQ68946.1"/>
    </source>
</evidence>
<keyword evidence="2 3" id="KW-0808">Transferase</keyword>
<proteinExistence type="predicted"/>
<dbReference type="AlphaFoldDB" id="A0A538TZ65"/>
<evidence type="ECO:0000313" key="4">
    <source>
        <dbReference type="Proteomes" id="UP000319836"/>
    </source>
</evidence>
<organism evidence="3 4">
    <name type="scientific">Eiseniibacteriota bacterium</name>
    <dbReference type="NCBI Taxonomy" id="2212470"/>
    <lineage>
        <taxon>Bacteria</taxon>
        <taxon>Candidatus Eiseniibacteriota</taxon>
    </lineage>
</organism>
<dbReference type="InterPro" id="IPR029063">
    <property type="entry name" value="SAM-dependent_MTases_sf"/>
</dbReference>
<dbReference type="Pfam" id="PF04072">
    <property type="entry name" value="LCM"/>
    <property type="match status" value="1"/>
</dbReference>
<sequence>MTESKTPASGTIENVSDTAFWVAMYRALESERPDAHFHDPFARRLAGARGEAMLRALRKRAMSWPLVVRTCLFDEILMRLVRDPGLGCVLNLAAGLDARPWRLALPETLEWIDV</sequence>
<gene>
    <name evidence="3" type="ORF">E6K80_13310</name>
</gene>
<feature type="non-terminal residue" evidence="3">
    <location>
        <position position="114"/>
    </location>
</feature>
<dbReference type="GO" id="GO:0008168">
    <property type="term" value="F:methyltransferase activity"/>
    <property type="evidence" value="ECO:0007669"/>
    <property type="project" value="UniProtKB-KW"/>
</dbReference>
<keyword evidence="1 3" id="KW-0489">Methyltransferase</keyword>
<reference evidence="3 4" key="1">
    <citation type="journal article" date="2019" name="Nat. Microbiol.">
        <title>Mediterranean grassland soil C-N compound turnover is dependent on rainfall and depth, and is mediated by genomically divergent microorganisms.</title>
        <authorList>
            <person name="Diamond S."/>
            <person name="Andeer P.F."/>
            <person name="Li Z."/>
            <person name="Crits-Christoph A."/>
            <person name="Burstein D."/>
            <person name="Anantharaman K."/>
            <person name="Lane K.R."/>
            <person name="Thomas B.C."/>
            <person name="Pan C."/>
            <person name="Northen T.R."/>
            <person name="Banfield J.F."/>
        </authorList>
    </citation>
    <scope>NUCLEOTIDE SEQUENCE [LARGE SCALE GENOMIC DNA]</scope>
    <source>
        <strain evidence="3">WS_10</strain>
    </source>
</reference>
<evidence type="ECO:0000256" key="1">
    <source>
        <dbReference type="ARBA" id="ARBA00022603"/>
    </source>
</evidence>
<dbReference type="Proteomes" id="UP000319836">
    <property type="component" value="Unassembled WGS sequence"/>
</dbReference>
<accession>A0A538TZ65</accession>
<dbReference type="PANTHER" id="PTHR43619:SF2">
    <property type="entry name" value="S-ADENOSYL-L-METHIONINE-DEPENDENT METHYLTRANSFERASES SUPERFAMILY PROTEIN"/>
    <property type="match status" value="1"/>
</dbReference>
<dbReference type="SUPFAM" id="SSF53335">
    <property type="entry name" value="S-adenosyl-L-methionine-dependent methyltransferases"/>
    <property type="match status" value="1"/>
</dbReference>
<dbReference type="Gene3D" id="3.40.50.150">
    <property type="entry name" value="Vaccinia Virus protein VP39"/>
    <property type="match status" value="1"/>
</dbReference>
<protein>
    <submittedName>
        <fullName evidence="3">Class I SAM-dependent methyltransferase</fullName>
    </submittedName>
</protein>
<comment type="caution">
    <text evidence="3">The sequence shown here is derived from an EMBL/GenBank/DDBJ whole genome shotgun (WGS) entry which is preliminary data.</text>
</comment>
<name>A0A538TZ65_UNCEI</name>
<evidence type="ECO:0000256" key="2">
    <source>
        <dbReference type="ARBA" id="ARBA00022679"/>
    </source>
</evidence>
<dbReference type="GO" id="GO:0032259">
    <property type="term" value="P:methylation"/>
    <property type="evidence" value="ECO:0007669"/>
    <property type="project" value="UniProtKB-KW"/>
</dbReference>
<dbReference type="EMBL" id="VBPA01000360">
    <property type="protein sequence ID" value="TMQ68946.1"/>
    <property type="molecule type" value="Genomic_DNA"/>
</dbReference>
<dbReference type="PANTHER" id="PTHR43619">
    <property type="entry name" value="S-ADENOSYL-L-METHIONINE-DEPENDENT METHYLTRANSFERASE YKTD-RELATED"/>
    <property type="match status" value="1"/>
</dbReference>
<dbReference type="InterPro" id="IPR007213">
    <property type="entry name" value="Ppm1/Ppm2/Tcmp"/>
</dbReference>